<accession>A0A8X6QZU7</accession>
<dbReference type="EMBL" id="BMAW01084556">
    <property type="protein sequence ID" value="GFU39258.1"/>
    <property type="molecule type" value="Genomic_DNA"/>
</dbReference>
<feature type="compositionally biased region" description="Basic and acidic residues" evidence="1">
    <location>
        <begin position="106"/>
        <end position="115"/>
    </location>
</feature>
<dbReference type="OrthoDB" id="10466151at2759"/>
<feature type="compositionally biased region" description="Pro residues" evidence="1">
    <location>
        <begin position="93"/>
        <end position="102"/>
    </location>
</feature>
<organism evidence="2 3">
    <name type="scientific">Nephila pilipes</name>
    <name type="common">Giant wood spider</name>
    <name type="synonym">Nephila maculata</name>
    <dbReference type="NCBI Taxonomy" id="299642"/>
    <lineage>
        <taxon>Eukaryota</taxon>
        <taxon>Metazoa</taxon>
        <taxon>Ecdysozoa</taxon>
        <taxon>Arthropoda</taxon>
        <taxon>Chelicerata</taxon>
        <taxon>Arachnida</taxon>
        <taxon>Araneae</taxon>
        <taxon>Araneomorphae</taxon>
        <taxon>Entelegynae</taxon>
        <taxon>Araneoidea</taxon>
        <taxon>Nephilidae</taxon>
        <taxon>Nephila</taxon>
    </lineage>
</organism>
<feature type="region of interest" description="Disordered" evidence="1">
    <location>
        <begin position="91"/>
        <end position="115"/>
    </location>
</feature>
<protein>
    <submittedName>
        <fullName evidence="2">Uncharacterized protein</fullName>
    </submittedName>
</protein>
<keyword evidence="3" id="KW-1185">Reference proteome</keyword>
<feature type="non-terminal residue" evidence="2">
    <location>
        <position position="115"/>
    </location>
</feature>
<gene>
    <name evidence="2" type="ORF">NPIL_150011</name>
</gene>
<sequence length="115" mass="12549">SLDSHWLLHLPQRLVQSGDSRCLRTGLGSLQTRFLSDFVVSLLALYWRWHSVTVRHPILKSLSCQTELFPHLTPPPPVHLFLPQPAPAAAVPIPAPASPTPSSPAELRDADPAPG</sequence>
<evidence type="ECO:0000256" key="1">
    <source>
        <dbReference type="SAM" id="MobiDB-lite"/>
    </source>
</evidence>
<name>A0A8X6QZU7_NEPPI</name>
<comment type="caution">
    <text evidence="2">The sequence shown here is derived from an EMBL/GenBank/DDBJ whole genome shotgun (WGS) entry which is preliminary data.</text>
</comment>
<reference evidence="2" key="1">
    <citation type="submission" date="2020-08" db="EMBL/GenBank/DDBJ databases">
        <title>Multicomponent nature underlies the extraordinary mechanical properties of spider dragline silk.</title>
        <authorList>
            <person name="Kono N."/>
            <person name="Nakamura H."/>
            <person name="Mori M."/>
            <person name="Yoshida Y."/>
            <person name="Ohtoshi R."/>
            <person name="Malay A.D."/>
            <person name="Moran D.A.P."/>
            <person name="Tomita M."/>
            <person name="Numata K."/>
            <person name="Arakawa K."/>
        </authorList>
    </citation>
    <scope>NUCLEOTIDE SEQUENCE</scope>
</reference>
<dbReference type="AlphaFoldDB" id="A0A8X6QZU7"/>
<evidence type="ECO:0000313" key="3">
    <source>
        <dbReference type="Proteomes" id="UP000887013"/>
    </source>
</evidence>
<evidence type="ECO:0000313" key="2">
    <source>
        <dbReference type="EMBL" id="GFU39258.1"/>
    </source>
</evidence>
<proteinExistence type="predicted"/>
<dbReference type="Proteomes" id="UP000887013">
    <property type="component" value="Unassembled WGS sequence"/>
</dbReference>